<evidence type="ECO:0000256" key="5">
    <source>
        <dbReference type="ARBA" id="ARBA00022989"/>
    </source>
</evidence>
<dbReference type="GO" id="GO:0016020">
    <property type="term" value="C:membrane"/>
    <property type="evidence" value="ECO:0007669"/>
    <property type="project" value="UniProtKB-SubCell"/>
</dbReference>
<feature type="domain" description="Glycosyltransferase 2-like" evidence="8">
    <location>
        <begin position="2"/>
        <end position="137"/>
    </location>
</feature>
<evidence type="ECO:0000256" key="7">
    <source>
        <dbReference type="SAM" id="Phobius"/>
    </source>
</evidence>
<accession>A0A449A9W4</accession>
<evidence type="ECO:0000256" key="1">
    <source>
        <dbReference type="ARBA" id="ARBA00004141"/>
    </source>
</evidence>
<dbReference type="InterPro" id="IPR050321">
    <property type="entry name" value="Glycosyltr_2/OpgH_subfam"/>
</dbReference>
<keyword evidence="3" id="KW-0808">Transferase</keyword>
<dbReference type="Proteomes" id="UP000290942">
    <property type="component" value="Chromosome"/>
</dbReference>
<proteinExistence type="predicted"/>
<organism evidence="9 10">
    <name type="scientific">Mycoplasmopsis bovigenitalium</name>
    <dbReference type="NCBI Taxonomy" id="2112"/>
    <lineage>
        <taxon>Bacteria</taxon>
        <taxon>Bacillati</taxon>
        <taxon>Mycoplasmatota</taxon>
        <taxon>Mycoplasmoidales</taxon>
        <taxon>Metamycoplasmataceae</taxon>
        <taxon>Mycoplasmopsis</taxon>
    </lineage>
</organism>
<evidence type="ECO:0000259" key="8">
    <source>
        <dbReference type="Pfam" id="PF13632"/>
    </source>
</evidence>
<sequence length="214" mass="25182">MQQTNFWDFNSLSHDIEFSQWLLINNIKTNYAENAIFYDEQPIVYKDSIKQRTRWSVGFNQVFKMYGSSVFSSLFKPKRSKFSAYSNYLMIFPAIITFLTNILLYLITSGLYLASFLLIENNGLEHVYSEFNLANTLIYILSTPLIILFTIWINLFLQGIFVVVKNKKRIKANKWQKFISILAYPTFMLTYIPISLKALFIKKISTKPIQRKAR</sequence>
<evidence type="ECO:0000256" key="3">
    <source>
        <dbReference type="ARBA" id="ARBA00022679"/>
    </source>
</evidence>
<dbReference type="Pfam" id="PF13632">
    <property type="entry name" value="Glyco_trans_2_3"/>
    <property type="match status" value="1"/>
</dbReference>
<dbReference type="PANTHER" id="PTHR43867:SF2">
    <property type="entry name" value="CELLULOSE SYNTHASE CATALYTIC SUBUNIT A [UDP-FORMING]"/>
    <property type="match status" value="1"/>
</dbReference>
<dbReference type="GO" id="GO:0016757">
    <property type="term" value="F:glycosyltransferase activity"/>
    <property type="evidence" value="ECO:0007669"/>
    <property type="project" value="UniProtKB-KW"/>
</dbReference>
<dbReference type="InterPro" id="IPR029044">
    <property type="entry name" value="Nucleotide-diphossugar_trans"/>
</dbReference>
<dbReference type="RefSeq" id="WP_318025056.1">
    <property type="nucleotide sequence ID" value="NZ_LR214970.1"/>
</dbReference>
<reference evidence="9 10" key="1">
    <citation type="submission" date="2019-01" db="EMBL/GenBank/DDBJ databases">
        <authorList>
            <consortium name="Pathogen Informatics"/>
        </authorList>
    </citation>
    <scope>NUCLEOTIDE SEQUENCE [LARGE SCALE GENOMIC DNA]</scope>
    <source>
        <strain evidence="9 10">NCTC10122</strain>
    </source>
</reference>
<dbReference type="EMBL" id="LR214970">
    <property type="protein sequence ID" value="VEU61065.1"/>
    <property type="molecule type" value="Genomic_DNA"/>
</dbReference>
<keyword evidence="5 7" id="KW-1133">Transmembrane helix</keyword>
<name>A0A449A9W4_9BACT</name>
<dbReference type="InterPro" id="IPR001173">
    <property type="entry name" value="Glyco_trans_2-like"/>
</dbReference>
<keyword evidence="6 7" id="KW-0472">Membrane</keyword>
<evidence type="ECO:0000313" key="10">
    <source>
        <dbReference type="Proteomes" id="UP000290942"/>
    </source>
</evidence>
<evidence type="ECO:0000256" key="2">
    <source>
        <dbReference type="ARBA" id="ARBA00022676"/>
    </source>
</evidence>
<dbReference type="SUPFAM" id="SSF53448">
    <property type="entry name" value="Nucleotide-diphospho-sugar transferases"/>
    <property type="match status" value="1"/>
</dbReference>
<dbReference type="AlphaFoldDB" id="A0A449A9W4"/>
<evidence type="ECO:0000256" key="4">
    <source>
        <dbReference type="ARBA" id="ARBA00022692"/>
    </source>
</evidence>
<comment type="subcellular location">
    <subcellularLocation>
        <location evidence="1">Membrane</location>
        <topology evidence="1">Multi-pass membrane protein</topology>
    </subcellularLocation>
</comment>
<gene>
    <name evidence="9" type="ORF">NCTC10122_00657</name>
</gene>
<evidence type="ECO:0000256" key="6">
    <source>
        <dbReference type="ARBA" id="ARBA00023136"/>
    </source>
</evidence>
<evidence type="ECO:0000313" key="9">
    <source>
        <dbReference type="EMBL" id="VEU61065.1"/>
    </source>
</evidence>
<feature type="transmembrane region" description="Helical" evidence="7">
    <location>
        <begin position="178"/>
        <end position="200"/>
    </location>
</feature>
<feature type="transmembrane region" description="Helical" evidence="7">
    <location>
        <begin position="137"/>
        <end position="157"/>
    </location>
</feature>
<dbReference type="PANTHER" id="PTHR43867">
    <property type="entry name" value="CELLULOSE SYNTHASE CATALYTIC SUBUNIT A [UDP-FORMING]"/>
    <property type="match status" value="1"/>
</dbReference>
<keyword evidence="2" id="KW-0328">Glycosyltransferase</keyword>
<feature type="transmembrane region" description="Helical" evidence="7">
    <location>
        <begin position="88"/>
        <end position="117"/>
    </location>
</feature>
<keyword evidence="4 7" id="KW-0812">Transmembrane</keyword>
<protein>
    <recommendedName>
        <fullName evidence="8">Glycosyltransferase 2-like domain-containing protein</fullName>
    </recommendedName>
</protein>